<evidence type="ECO:0000313" key="2">
    <source>
        <dbReference type="Proteomes" id="UP000565441"/>
    </source>
</evidence>
<sequence>MTIGVKPTSVAFVDAKAAADAVKATILAERGFLGVEVAIWEWTTSFARRVGPLLPSLDPFLQGRATEFTAPFSSALPLAIAPLKGLNYEGTGSMFLRVIVSFPCICCFLDPEILI</sequence>
<dbReference type="Proteomes" id="UP000565441">
    <property type="component" value="Unassembled WGS sequence"/>
</dbReference>
<organism evidence="1 2">
    <name type="scientific">Tricholomella constricta</name>
    <dbReference type="NCBI Taxonomy" id="117010"/>
    <lineage>
        <taxon>Eukaryota</taxon>
        <taxon>Fungi</taxon>
        <taxon>Dikarya</taxon>
        <taxon>Basidiomycota</taxon>
        <taxon>Agaricomycotina</taxon>
        <taxon>Agaricomycetes</taxon>
        <taxon>Agaricomycetidae</taxon>
        <taxon>Agaricales</taxon>
        <taxon>Tricholomatineae</taxon>
        <taxon>Lyophyllaceae</taxon>
        <taxon>Tricholomella</taxon>
    </lineage>
</organism>
<proteinExistence type="predicted"/>
<dbReference type="AlphaFoldDB" id="A0A8H5M846"/>
<keyword evidence="2" id="KW-1185">Reference proteome</keyword>
<comment type="caution">
    <text evidence="1">The sequence shown here is derived from an EMBL/GenBank/DDBJ whole genome shotgun (WGS) entry which is preliminary data.</text>
</comment>
<accession>A0A8H5M846</accession>
<evidence type="ECO:0000313" key="1">
    <source>
        <dbReference type="EMBL" id="KAF5384141.1"/>
    </source>
</evidence>
<protein>
    <submittedName>
        <fullName evidence="1">Uncharacterized protein</fullName>
    </submittedName>
</protein>
<dbReference type="EMBL" id="JAACJP010000005">
    <property type="protein sequence ID" value="KAF5384141.1"/>
    <property type="molecule type" value="Genomic_DNA"/>
</dbReference>
<reference evidence="1 2" key="1">
    <citation type="journal article" date="2020" name="ISME J.">
        <title>Uncovering the hidden diversity of litter-decomposition mechanisms in mushroom-forming fungi.</title>
        <authorList>
            <person name="Floudas D."/>
            <person name="Bentzer J."/>
            <person name="Ahren D."/>
            <person name="Johansson T."/>
            <person name="Persson P."/>
            <person name="Tunlid A."/>
        </authorList>
    </citation>
    <scope>NUCLEOTIDE SEQUENCE [LARGE SCALE GENOMIC DNA]</scope>
    <source>
        <strain evidence="1 2">CBS 661.87</strain>
    </source>
</reference>
<name>A0A8H5M846_9AGAR</name>
<gene>
    <name evidence="1" type="ORF">D9615_003386</name>
</gene>